<keyword evidence="3" id="KW-1185">Reference proteome</keyword>
<feature type="domain" description="FBD" evidence="1">
    <location>
        <begin position="34"/>
        <end position="78"/>
    </location>
</feature>
<name>A0ABU6Y394_9FABA</name>
<dbReference type="Pfam" id="PF08387">
    <property type="entry name" value="FBD"/>
    <property type="match status" value="1"/>
</dbReference>
<dbReference type="EMBL" id="JASCZI010241677">
    <property type="protein sequence ID" value="MED6204484.1"/>
    <property type="molecule type" value="Genomic_DNA"/>
</dbReference>
<proteinExistence type="predicted"/>
<dbReference type="InterPro" id="IPR006566">
    <property type="entry name" value="FBD"/>
</dbReference>
<sequence>MDLFQHCCILESLHIHSLKWKHWKKKRKRTRALPSVAPSCVESHLKDVEFRGYCDTKEERAFVAYILERGLVLKKMKILHGLKNSSEEDIGE</sequence>
<protein>
    <recommendedName>
        <fullName evidence="1">FBD domain-containing protein</fullName>
    </recommendedName>
</protein>
<evidence type="ECO:0000313" key="2">
    <source>
        <dbReference type="EMBL" id="MED6204484.1"/>
    </source>
</evidence>
<evidence type="ECO:0000313" key="3">
    <source>
        <dbReference type="Proteomes" id="UP001341840"/>
    </source>
</evidence>
<dbReference type="Proteomes" id="UP001341840">
    <property type="component" value="Unassembled WGS sequence"/>
</dbReference>
<evidence type="ECO:0000259" key="1">
    <source>
        <dbReference type="Pfam" id="PF08387"/>
    </source>
</evidence>
<gene>
    <name evidence="2" type="ORF">PIB30_117415</name>
</gene>
<accession>A0ABU6Y394</accession>
<reference evidence="2 3" key="1">
    <citation type="journal article" date="2023" name="Plants (Basel)">
        <title>Bridging the Gap: Combining Genomics and Transcriptomics Approaches to Understand Stylosanthes scabra, an Orphan Legume from the Brazilian Caatinga.</title>
        <authorList>
            <person name="Ferreira-Neto J.R.C."/>
            <person name="da Silva M.D."/>
            <person name="Binneck E."/>
            <person name="de Melo N.F."/>
            <person name="da Silva R.H."/>
            <person name="de Melo A.L.T.M."/>
            <person name="Pandolfi V."/>
            <person name="Bustamante F.O."/>
            <person name="Brasileiro-Vidal A.C."/>
            <person name="Benko-Iseppon A.M."/>
        </authorList>
    </citation>
    <scope>NUCLEOTIDE SEQUENCE [LARGE SCALE GENOMIC DNA]</scope>
    <source>
        <tissue evidence="2">Leaves</tissue>
    </source>
</reference>
<comment type="caution">
    <text evidence="2">The sequence shown here is derived from an EMBL/GenBank/DDBJ whole genome shotgun (WGS) entry which is preliminary data.</text>
</comment>
<organism evidence="2 3">
    <name type="scientific">Stylosanthes scabra</name>
    <dbReference type="NCBI Taxonomy" id="79078"/>
    <lineage>
        <taxon>Eukaryota</taxon>
        <taxon>Viridiplantae</taxon>
        <taxon>Streptophyta</taxon>
        <taxon>Embryophyta</taxon>
        <taxon>Tracheophyta</taxon>
        <taxon>Spermatophyta</taxon>
        <taxon>Magnoliopsida</taxon>
        <taxon>eudicotyledons</taxon>
        <taxon>Gunneridae</taxon>
        <taxon>Pentapetalae</taxon>
        <taxon>rosids</taxon>
        <taxon>fabids</taxon>
        <taxon>Fabales</taxon>
        <taxon>Fabaceae</taxon>
        <taxon>Papilionoideae</taxon>
        <taxon>50 kb inversion clade</taxon>
        <taxon>dalbergioids sensu lato</taxon>
        <taxon>Dalbergieae</taxon>
        <taxon>Pterocarpus clade</taxon>
        <taxon>Stylosanthes</taxon>
    </lineage>
</organism>